<feature type="domain" description="Histidine kinase/HSP90-like ATPase" evidence="3">
    <location>
        <begin position="369"/>
        <end position="481"/>
    </location>
</feature>
<dbReference type="SUPFAM" id="SSF55874">
    <property type="entry name" value="ATPase domain of HSP90 chaperone/DNA topoisomerase II/histidine kinase"/>
    <property type="match status" value="1"/>
</dbReference>
<evidence type="ECO:0000256" key="2">
    <source>
        <dbReference type="SAM" id="MobiDB-lite"/>
    </source>
</evidence>
<comment type="caution">
    <text evidence="5">The sequence shown here is derived from an EMBL/GenBank/DDBJ whole genome shotgun (WGS) entry which is preliminary data.</text>
</comment>
<keyword evidence="1" id="KW-0418">Kinase</keyword>
<feature type="region of interest" description="Disordered" evidence="2">
    <location>
        <begin position="1"/>
        <end position="172"/>
    </location>
</feature>
<feature type="domain" description="MEDS" evidence="4">
    <location>
        <begin position="180"/>
        <end position="324"/>
    </location>
</feature>
<dbReference type="GO" id="GO:0004674">
    <property type="term" value="F:protein serine/threonine kinase activity"/>
    <property type="evidence" value="ECO:0007669"/>
    <property type="project" value="UniProtKB-KW"/>
</dbReference>
<dbReference type="EMBL" id="QKNV01000033">
    <property type="protein sequence ID" value="PZA22429.1"/>
    <property type="molecule type" value="Genomic_DNA"/>
</dbReference>
<evidence type="ECO:0000256" key="1">
    <source>
        <dbReference type="ARBA" id="ARBA00022527"/>
    </source>
</evidence>
<dbReference type="OrthoDB" id="3748385at2"/>
<dbReference type="PANTHER" id="PTHR35526:SF3">
    <property type="entry name" value="ANTI-SIGMA-F FACTOR RSBW"/>
    <property type="match status" value="1"/>
</dbReference>
<sequence>MGPAPRPAGHPVRRHLRVLPGGAAGRGGAADRVREPGRGRGARRAGHRPGARRGGAPRAGLRGAGRRRGGAGHRAGPPGARRARRPPPALSRHAGPVTPGRAPARRRPSSGGASPDRGRVAAGGDCPLPGSVAENATSSLSHRSPRGAVPVVGGHPTRSLQRAREDGGGPAAAVPCPHGHAAAVVGSHEQLLAAALPWLREGLAAGDLTVLSCDQGTAELLRDELGRPAGLVDEPRVSLRGVRPPDGVVAIRRLLDRAAEAPSGRLRILGAPDFGAAPRDWREAQRYESVLNRLLAGSPVEALCLYDQRQLPEQAAASASATHPLLLTGGVRAENPAYRRPGDYVRDLPLPREPLEQGEPVYAVAGAPTLADLRHQLAAVLAAQVPDREQREDLHLAVSEIAANAFRHGTPPVSARVWAADGWIVCTITDRGTSYRDELAGFQPAHGDDLSRGGMGLWLARKLWDHVDLLTGADGLTVRLSSPLH</sequence>
<dbReference type="InterPro" id="IPR047718">
    <property type="entry name" value="RsbA-like_anti_sig"/>
</dbReference>
<name>A0A323VCL7_9ACTN</name>
<feature type="compositionally biased region" description="Basic and acidic residues" evidence="2">
    <location>
        <begin position="29"/>
        <end position="38"/>
    </location>
</feature>
<dbReference type="Pfam" id="PF13581">
    <property type="entry name" value="HATPase_c_2"/>
    <property type="match status" value="1"/>
</dbReference>
<keyword evidence="6" id="KW-1185">Reference proteome</keyword>
<evidence type="ECO:0000259" key="3">
    <source>
        <dbReference type="Pfam" id="PF13581"/>
    </source>
</evidence>
<gene>
    <name evidence="5" type="ORF">DMO24_05205</name>
</gene>
<evidence type="ECO:0000259" key="4">
    <source>
        <dbReference type="Pfam" id="PF14417"/>
    </source>
</evidence>
<evidence type="ECO:0008006" key="7">
    <source>
        <dbReference type="Google" id="ProtNLM"/>
    </source>
</evidence>
<organism evidence="5 6">
    <name type="scientific">Modestobacter versicolor</name>
    <dbReference type="NCBI Taxonomy" id="429133"/>
    <lineage>
        <taxon>Bacteria</taxon>
        <taxon>Bacillati</taxon>
        <taxon>Actinomycetota</taxon>
        <taxon>Actinomycetes</taxon>
        <taxon>Geodermatophilales</taxon>
        <taxon>Geodermatophilaceae</taxon>
        <taxon>Modestobacter</taxon>
    </lineage>
</organism>
<dbReference type="Proteomes" id="UP000247602">
    <property type="component" value="Unassembled WGS sequence"/>
</dbReference>
<dbReference type="Pfam" id="PF14417">
    <property type="entry name" value="MEDS"/>
    <property type="match status" value="1"/>
</dbReference>
<evidence type="ECO:0000313" key="6">
    <source>
        <dbReference type="Proteomes" id="UP000247602"/>
    </source>
</evidence>
<dbReference type="InterPro" id="IPR050267">
    <property type="entry name" value="Anti-sigma-factor_SerPK"/>
</dbReference>
<feature type="compositionally biased region" description="Basic residues" evidence="2">
    <location>
        <begin position="40"/>
        <end position="51"/>
    </location>
</feature>
<proteinExistence type="predicted"/>
<dbReference type="InterPro" id="IPR025847">
    <property type="entry name" value="MEDS_domain"/>
</dbReference>
<evidence type="ECO:0000313" key="5">
    <source>
        <dbReference type="EMBL" id="PZA22429.1"/>
    </source>
</evidence>
<protein>
    <recommendedName>
        <fullName evidence="7">Histidine kinase/HSP90-like ATPase domain-containing protein</fullName>
    </recommendedName>
</protein>
<dbReference type="InterPro" id="IPR036890">
    <property type="entry name" value="HATPase_C_sf"/>
</dbReference>
<keyword evidence="1" id="KW-0808">Transferase</keyword>
<dbReference type="NCBIfam" id="NF041045">
    <property type="entry name" value="RsbA_anti_sig"/>
    <property type="match status" value="1"/>
</dbReference>
<dbReference type="Gene3D" id="3.30.565.10">
    <property type="entry name" value="Histidine kinase-like ATPase, C-terminal domain"/>
    <property type="match status" value="1"/>
</dbReference>
<keyword evidence="1" id="KW-0723">Serine/threonine-protein kinase</keyword>
<reference evidence="5 6" key="1">
    <citation type="submission" date="2018-06" db="EMBL/GenBank/DDBJ databases">
        <title>Draft genome sequence of Modestobacter versicolor CP153-2.</title>
        <authorList>
            <person name="Gundlapally S.R."/>
        </authorList>
    </citation>
    <scope>NUCLEOTIDE SEQUENCE [LARGE SCALE GENOMIC DNA]</scope>
    <source>
        <strain evidence="5 6">CP153-2</strain>
    </source>
</reference>
<accession>A0A323VCL7</accession>
<dbReference type="CDD" id="cd16936">
    <property type="entry name" value="HATPase_RsbW-like"/>
    <property type="match status" value="1"/>
</dbReference>
<dbReference type="AlphaFoldDB" id="A0A323VCL7"/>
<dbReference type="PANTHER" id="PTHR35526">
    <property type="entry name" value="ANTI-SIGMA-F FACTOR RSBW-RELATED"/>
    <property type="match status" value="1"/>
</dbReference>
<dbReference type="InterPro" id="IPR003594">
    <property type="entry name" value="HATPase_dom"/>
</dbReference>